<keyword evidence="3" id="KW-1185">Reference proteome</keyword>
<dbReference type="AlphaFoldDB" id="A0A6A4H035"/>
<accession>A0A6A4H035</accession>
<dbReference type="Gene3D" id="3.40.50.2000">
    <property type="entry name" value="Glycogen Phosphorylase B"/>
    <property type="match status" value="1"/>
</dbReference>
<protein>
    <recommendedName>
        <fullName evidence="4">Glycosyltransferase family 1 protein</fullName>
    </recommendedName>
</protein>
<sequence length="113" mass="12253">MNMGWNTVLETCAMGKPMLAWPIDHDQVYNAYLVTEIFGSGITFLDNTVGPSSNEVFDHASFKDALHNTFNLALHAPAGNQARGSTQGSNNTRTPIDSLIGHIHYSSGTESKV</sequence>
<name>A0A6A4H035_9AGAR</name>
<feature type="compositionally biased region" description="Polar residues" evidence="1">
    <location>
        <begin position="82"/>
        <end position="95"/>
    </location>
</feature>
<dbReference type="SUPFAM" id="SSF53756">
    <property type="entry name" value="UDP-Glycosyltransferase/glycogen phosphorylase"/>
    <property type="match status" value="1"/>
</dbReference>
<dbReference type="EMBL" id="ML769639">
    <property type="protein sequence ID" value="KAE9391008.1"/>
    <property type="molecule type" value="Genomic_DNA"/>
</dbReference>
<proteinExistence type="predicted"/>
<dbReference type="Proteomes" id="UP000799118">
    <property type="component" value="Unassembled WGS sequence"/>
</dbReference>
<evidence type="ECO:0008006" key="4">
    <source>
        <dbReference type="Google" id="ProtNLM"/>
    </source>
</evidence>
<gene>
    <name evidence="2" type="ORF">BT96DRAFT_1062380</name>
</gene>
<evidence type="ECO:0000256" key="1">
    <source>
        <dbReference type="SAM" id="MobiDB-lite"/>
    </source>
</evidence>
<evidence type="ECO:0000313" key="2">
    <source>
        <dbReference type="EMBL" id="KAE9391008.1"/>
    </source>
</evidence>
<evidence type="ECO:0000313" key="3">
    <source>
        <dbReference type="Proteomes" id="UP000799118"/>
    </source>
</evidence>
<feature type="region of interest" description="Disordered" evidence="1">
    <location>
        <begin position="79"/>
        <end position="99"/>
    </location>
</feature>
<organism evidence="2 3">
    <name type="scientific">Gymnopus androsaceus JB14</name>
    <dbReference type="NCBI Taxonomy" id="1447944"/>
    <lineage>
        <taxon>Eukaryota</taxon>
        <taxon>Fungi</taxon>
        <taxon>Dikarya</taxon>
        <taxon>Basidiomycota</taxon>
        <taxon>Agaricomycotina</taxon>
        <taxon>Agaricomycetes</taxon>
        <taxon>Agaricomycetidae</taxon>
        <taxon>Agaricales</taxon>
        <taxon>Marasmiineae</taxon>
        <taxon>Omphalotaceae</taxon>
        <taxon>Gymnopus</taxon>
    </lineage>
</organism>
<reference evidence="2" key="1">
    <citation type="journal article" date="2019" name="Environ. Microbiol.">
        <title>Fungal ecological strategies reflected in gene transcription - a case study of two litter decomposers.</title>
        <authorList>
            <person name="Barbi F."/>
            <person name="Kohler A."/>
            <person name="Barry K."/>
            <person name="Baskaran P."/>
            <person name="Daum C."/>
            <person name="Fauchery L."/>
            <person name="Ihrmark K."/>
            <person name="Kuo A."/>
            <person name="LaButti K."/>
            <person name="Lipzen A."/>
            <person name="Morin E."/>
            <person name="Grigoriev I.V."/>
            <person name="Henrissat B."/>
            <person name="Lindahl B."/>
            <person name="Martin F."/>
        </authorList>
    </citation>
    <scope>NUCLEOTIDE SEQUENCE</scope>
    <source>
        <strain evidence="2">JB14</strain>
    </source>
</reference>
<dbReference type="OrthoDB" id="5835829at2759"/>